<dbReference type="Pfam" id="PF00919">
    <property type="entry name" value="UPF0004"/>
    <property type="match status" value="1"/>
</dbReference>
<comment type="caution">
    <text evidence="10">The sequence shown here is derived from an EMBL/GenBank/DDBJ whole genome shotgun (WGS) entry which is preliminary data.</text>
</comment>
<comment type="cofactor">
    <cofactor evidence="1">
        <name>[4Fe-4S] cluster</name>
        <dbReference type="ChEBI" id="CHEBI:49883"/>
    </cofactor>
</comment>
<dbReference type="PANTHER" id="PTHR11918">
    <property type="entry name" value="RADICAL SAM PROTEINS"/>
    <property type="match status" value="1"/>
</dbReference>
<dbReference type="SFLD" id="SFLDS00029">
    <property type="entry name" value="Radical_SAM"/>
    <property type="match status" value="1"/>
</dbReference>
<proteinExistence type="predicted"/>
<dbReference type="Proteomes" id="UP000639859">
    <property type="component" value="Unassembled WGS sequence"/>
</dbReference>
<keyword evidence="11" id="KW-1185">Reference proteome</keyword>
<dbReference type="Gene3D" id="3.80.30.20">
    <property type="entry name" value="tm_1862 like domain"/>
    <property type="match status" value="1"/>
</dbReference>
<evidence type="ECO:0000256" key="5">
    <source>
        <dbReference type="ARBA" id="ARBA00022723"/>
    </source>
</evidence>
<evidence type="ECO:0000259" key="8">
    <source>
        <dbReference type="PROSITE" id="PS51449"/>
    </source>
</evidence>
<dbReference type="PROSITE" id="PS51918">
    <property type="entry name" value="RADICAL_SAM"/>
    <property type="match status" value="1"/>
</dbReference>
<feature type="domain" description="Radical SAM core" evidence="9">
    <location>
        <begin position="155"/>
        <end position="385"/>
    </location>
</feature>
<reference evidence="10 11" key="1">
    <citation type="submission" date="2020-11" db="EMBL/GenBank/DDBJ databases">
        <title>genome sequence of strain KACC 18849.</title>
        <authorList>
            <person name="Gao J."/>
            <person name="Zhang X."/>
        </authorList>
    </citation>
    <scope>NUCLEOTIDE SEQUENCE [LARGE SCALE GENOMIC DNA]</scope>
    <source>
        <strain evidence="10 11">KACC 18849</strain>
    </source>
</reference>
<evidence type="ECO:0000313" key="10">
    <source>
        <dbReference type="EMBL" id="MBI1683505.1"/>
    </source>
</evidence>
<evidence type="ECO:0000256" key="1">
    <source>
        <dbReference type="ARBA" id="ARBA00001966"/>
    </source>
</evidence>
<dbReference type="PANTHER" id="PTHR11918:SF45">
    <property type="entry name" value="THREONYLCARBAMOYLADENOSINE TRNA METHYLTHIOTRANSFERASE"/>
    <property type="match status" value="1"/>
</dbReference>
<dbReference type="PROSITE" id="PS01278">
    <property type="entry name" value="MTTASE_RADICAL"/>
    <property type="match status" value="1"/>
</dbReference>
<evidence type="ECO:0000256" key="6">
    <source>
        <dbReference type="ARBA" id="ARBA00023004"/>
    </source>
</evidence>
<dbReference type="Gene3D" id="3.40.50.12160">
    <property type="entry name" value="Methylthiotransferase, N-terminal domain"/>
    <property type="match status" value="1"/>
</dbReference>
<keyword evidence="2" id="KW-0004">4Fe-4S</keyword>
<evidence type="ECO:0000313" key="11">
    <source>
        <dbReference type="Proteomes" id="UP000639859"/>
    </source>
</evidence>
<accession>A0ABS0SX56</accession>
<keyword evidence="3" id="KW-0808">Transferase</keyword>
<dbReference type="RefSeq" id="WP_198575427.1">
    <property type="nucleotide sequence ID" value="NZ_JADWOX010000003.1"/>
</dbReference>
<keyword evidence="4" id="KW-0949">S-adenosyl-L-methionine</keyword>
<evidence type="ECO:0000256" key="7">
    <source>
        <dbReference type="ARBA" id="ARBA00023014"/>
    </source>
</evidence>
<name>A0ABS0SX56_9CAUL</name>
<sequence length="443" mass="47602">MTVYTVIKATPAPKPAVGEEGGPAVVASGPNGVDVVTFGCRLNAYESEAMRARAAADGLSDAVVFNTCAVTNEAVRQARQAIRKARRARPDARIIVTGCAAQIDPAAFAAMPEVDLVLGNAEKAAPGALMETTARVRVNDIMSVKETAGHLIDGLKDRARAYVEVQNGCDHRCTFCIIPYGRGNSRSAPAGEVVEQVRKLAAEGYREVVLTGVDVTSWGTDLPGEPTLGQLVGRILRMVPDLPRLRLSSIDAAEIDPDLLKLFAEEPRLMPYLHLSLQAGDDMILKRMKRRHNRTDALNLVASVRAVRPDVAFGADLIAGFPTETEEAFANTVRLVEEAGLAFLHVFPYSARPGTPAARMPPVKGPVIKDRAKRLREAGQRGLERHLQSQVGRVLPGLVERDGLARAEDFTEIAFTGEAPAGQIVSFRVTGHDGTRVIAERAA</sequence>
<dbReference type="InterPro" id="IPR023404">
    <property type="entry name" value="rSAM_horseshoe"/>
</dbReference>
<dbReference type="InterPro" id="IPR006638">
    <property type="entry name" value="Elp3/MiaA/NifB-like_rSAM"/>
</dbReference>
<dbReference type="InterPro" id="IPR013848">
    <property type="entry name" value="Methylthiotransferase_N"/>
</dbReference>
<gene>
    <name evidence="10" type="primary">mtaB</name>
    <name evidence="10" type="ORF">I4Q42_07490</name>
</gene>
<dbReference type="EMBL" id="JADWOX010000003">
    <property type="protein sequence ID" value="MBI1683505.1"/>
    <property type="molecule type" value="Genomic_DNA"/>
</dbReference>
<dbReference type="SUPFAM" id="SSF102114">
    <property type="entry name" value="Radical SAM enzymes"/>
    <property type="match status" value="1"/>
</dbReference>
<dbReference type="SFLD" id="SFLDG01061">
    <property type="entry name" value="methylthiotransferase"/>
    <property type="match status" value="1"/>
</dbReference>
<dbReference type="InterPro" id="IPR006467">
    <property type="entry name" value="MiaB-like_bact"/>
</dbReference>
<evidence type="ECO:0000259" key="9">
    <source>
        <dbReference type="PROSITE" id="PS51918"/>
    </source>
</evidence>
<dbReference type="SFLD" id="SFLDG01082">
    <property type="entry name" value="B12-binding_domain_containing"/>
    <property type="match status" value="1"/>
</dbReference>
<evidence type="ECO:0000256" key="3">
    <source>
        <dbReference type="ARBA" id="ARBA00022679"/>
    </source>
</evidence>
<feature type="domain" description="MTTase N-terminal" evidence="8">
    <location>
        <begin position="31"/>
        <end position="134"/>
    </location>
</feature>
<evidence type="ECO:0000256" key="4">
    <source>
        <dbReference type="ARBA" id="ARBA00022691"/>
    </source>
</evidence>
<dbReference type="PROSITE" id="PS51449">
    <property type="entry name" value="MTTASE_N"/>
    <property type="match status" value="1"/>
</dbReference>
<dbReference type="NCBIfam" id="TIGR00089">
    <property type="entry name" value="MiaB/RimO family radical SAM methylthiotransferase"/>
    <property type="match status" value="1"/>
</dbReference>
<dbReference type="Pfam" id="PF04055">
    <property type="entry name" value="Radical_SAM"/>
    <property type="match status" value="1"/>
</dbReference>
<evidence type="ECO:0000256" key="2">
    <source>
        <dbReference type="ARBA" id="ARBA00022485"/>
    </source>
</evidence>
<dbReference type="InterPro" id="IPR038135">
    <property type="entry name" value="Methylthiotransferase_N_sf"/>
</dbReference>
<dbReference type="InterPro" id="IPR020612">
    <property type="entry name" value="Methylthiotransferase_CS"/>
</dbReference>
<dbReference type="InterPro" id="IPR007197">
    <property type="entry name" value="rSAM"/>
</dbReference>
<dbReference type="NCBIfam" id="TIGR01579">
    <property type="entry name" value="MiaB-like-C"/>
    <property type="match status" value="1"/>
</dbReference>
<protein>
    <submittedName>
        <fullName evidence="10">tRNA (N(6)-L-threonylcarbamoyladenosine(37)-C(2))-methylthiotransferase MtaB</fullName>
    </submittedName>
</protein>
<keyword evidence="7" id="KW-0411">Iron-sulfur</keyword>
<organism evidence="10 11">
    <name type="scientific">Caulobacter hibisci</name>
    <dbReference type="NCBI Taxonomy" id="2035993"/>
    <lineage>
        <taxon>Bacteria</taxon>
        <taxon>Pseudomonadati</taxon>
        <taxon>Pseudomonadota</taxon>
        <taxon>Alphaproteobacteria</taxon>
        <taxon>Caulobacterales</taxon>
        <taxon>Caulobacteraceae</taxon>
        <taxon>Caulobacter</taxon>
    </lineage>
</organism>
<keyword evidence="6" id="KW-0408">Iron</keyword>
<dbReference type="CDD" id="cd01335">
    <property type="entry name" value="Radical_SAM"/>
    <property type="match status" value="1"/>
</dbReference>
<dbReference type="SMART" id="SM00729">
    <property type="entry name" value="Elp3"/>
    <property type="match status" value="1"/>
</dbReference>
<dbReference type="InterPro" id="IPR005839">
    <property type="entry name" value="Methylthiotransferase"/>
</dbReference>
<dbReference type="InterPro" id="IPR058240">
    <property type="entry name" value="rSAM_sf"/>
</dbReference>
<keyword evidence="5" id="KW-0479">Metal-binding</keyword>